<evidence type="ECO:0000313" key="2">
    <source>
        <dbReference type="Proteomes" id="UP000189935"/>
    </source>
</evidence>
<sequence>MATDLETNKATVRQFFGAVERRDFKEFDQIVVENYAHNIQDMPIGRESLKGYFSALCGAIPDLTMPILDLISEGDTVMVRNRVRGTHQGDFGPLKATGKTFDIAAFHLYRLKGGRLAEHFEVVDMAALQAHLRS</sequence>
<dbReference type="InterPro" id="IPR032710">
    <property type="entry name" value="NTF2-like_dom_sf"/>
</dbReference>
<dbReference type="EMBL" id="LT670844">
    <property type="protein sequence ID" value="SHJ60867.1"/>
    <property type="molecule type" value="Genomic_DNA"/>
</dbReference>
<dbReference type="PANTHER" id="PTHR38436">
    <property type="entry name" value="POLYKETIDE CYCLASE SNOAL-LIKE DOMAIN"/>
    <property type="match status" value="1"/>
</dbReference>
<name>A0A1M6KPJ3_9BRAD</name>
<protein>
    <submittedName>
        <fullName evidence="1">Predicted ester cyclase</fullName>
    </submittedName>
</protein>
<dbReference type="SUPFAM" id="SSF54427">
    <property type="entry name" value="NTF2-like"/>
    <property type="match status" value="1"/>
</dbReference>
<dbReference type="AlphaFoldDB" id="A0A1M6KPJ3"/>
<dbReference type="Proteomes" id="UP000189935">
    <property type="component" value="Chromosome I"/>
</dbReference>
<dbReference type="Pfam" id="PF07366">
    <property type="entry name" value="SnoaL"/>
    <property type="match status" value="1"/>
</dbReference>
<dbReference type="Gene3D" id="3.10.450.50">
    <property type="match status" value="1"/>
</dbReference>
<reference evidence="1 2" key="1">
    <citation type="submission" date="2016-11" db="EMBL/GenBank/DDBJ databases">
        <authorList>
            <person name="Jaros S."/>
            <person name="Januszkiewicz K."/>
            <person name="Wedrychowicz H."/>
        </authorList>
    </citation>
    <scope>NUCLEOTIDE SEQUENCE [LARGE SCALE GENOMIC DNA]</scope>
    <source>
        <strain evidence="1 2">GAS499</strain>
    </source>
</reference>
<organism evidence="1 2">
    <name type="scientific">Bradyrhizobium lablabi</name>
    <dbReference type="NCBI Taxonomy" id="722472"/>
    <lineage>
        <taxon>Bacteria</taxon>
        <taxon>Pseudomonadati</taxon>
        <taxon>Pseudomonadota</taxon>
        <taxon>Alphaproteobacteria</taxon>
        <taxon>Hyphomicrobiales</taxon>
        <taxon>Nitrobacteraceae</taxon>
        <taxon>Bradyrhizobium</taxon>
    </lineage>
</organism>
<accession>A0A1M6KPJ3</accession>
<gene>
    <name evidence="1" type="ORF">SAMN05444159_1037</name>
</gene>
<dbReference type="RefSeq" id="WP_079537206.1">
    <property type="nucleotide sequence ID" value="NZ_LT670844.1"/>
</dbReference>
<dbReference type="InterPro" id="IPR009959">
    <property type="entry name" value="Cyclase_SnoaL-like"/>
</dbReference>
<dbReference type="OrthoDB" id="8410224at2"/>
<evidence type="ECO:0000313" key="1">
    <source>
        <dbReference type="EMBL" id="SHJ60867.1"/>
    </source>
</evidence>
<proteinExistence type="predicted"/>
<dbReference type="GO" id="GO:0030638">
    <property type="term" value="P:polyketide metabolic process"/>
    <property type="evidence" value="ECO:0007669"/>
    <property type="project" value="InterPro"/>
</dbReference>
<dbReference type="PANTHER" id="PTHR38436:SF1">
    <property type="entry name" value="ESTER CYCLASE"/>
    <property type="match status" value="1"/>
</dbReference>